<dbReference type="EMBL" id="GBRH01276937">
    <property type="protein sequence ID" value="JAD20958.1"/>
    <property type="molecule type" value="Transcribed_RNA"/>
</dbReference>
<sequence length="33" mass="3993">MLCIWLYKGDRHTLNLGTEFLNIFHFSNFFLNS</sequence>
<name>A0A0A8Y732_ARUDO</name>
<organism evidence="1">
    <name type="scientific">Arundo donax</name>
    <name type="common">Giant reed</name>
    <name type="synonym">Donax arundinaceus</name>
    <dbReference type="NCBI Taxonomy" id="35708"/>
    <lineage>
        <taxon>Eukaryota</taxon>
        <taxon>Viridiplantae</taxon>
        <taxon>Streptophyta</taxon>
        <taxon>Embryophyta</taxon>
        <taxon>Tracheophyta</taxon>
        <taxon>Spermatophyta</taxon>
        <taxon>Magnoliopsida</taxon>
        <taxon>Liliopsida</taxon>
        <taxon>Poales</taxon>
        <taxon>Poaceae</taxon>
        <taxon>PACMAD clade</taxon>
        <taxon>Arundinoideae</taxon>
        <taxon>Arundineae</taxon>
        <taxon>Arundo</taxon>
    </lineage>
</organism>
<dbReference type="AlphaFoldDB" id="A0A0A8Y732"/>
<evidence type="ECO:0000313" key="1">
    <source>
        <dbReference type="EMBL" id="JAD20958.1"/>
    </source>
</evidence>
<accession>A0A0A8Y732</accession>
<reference evidence="1" key="1">
    <citation type="submission" date="2014-09" db="EMBL/GenBank/DDBJ databases">
        <authorList>
            <person name="Magalhaes I.L.F."/>
            <person name="Oliveira U."/>
            <person name="Santos F.R."/>
            <person name="Vidigal T.H.D.A."/>
            <person name="Brescovit A.D."/>
            <person name="Santos A.J."/>
        </authorList>
    </citation>
    <scope>NUCLEOTIDE SEQUENCE</scope>
    <source>
        <tissue evidence="1">Shoot tissue taken approximately 20 cm above the soil surface</tissue>
    </source>
</reference>
<proteinExistence type="predicted"/>
<protein>
    <submittedName>
        <fullName evidence="1">Uncharacterized protein</fullName>
    </submittedName>
</protein>
<reference evidence="1" key="2">
    <citation type="journal article" date="2015" name="Data Brief">
        <title>Shoot transcriptome of the giant reed, Arundo donax.</title>
        <authorList>
            <person name="Barrero R.A."/>
            <person name="Guerrero F.D."/>
            <person name="Moolhuijzen P."/>
            <person name="Goolsby J.A."/>
            <person name="Tidwell J."/>
            <person name="Bellgard S.E."/>
            <person name="Bellgard M.I."/>
        </authorList>
    </citation>
    <scope>NUCLEOTIDE SEQUENCE</scope>
    <source>
        <tissue evidence="1">Shoot tissue taken approximately 20 cm above the soil surface</tissue>
    </source>
</reference>